<sequence length="783" mass="86316">MKLHRRLACVSALAALTTTLFASADLTLRYDRPADAWTDALPVGNGSMGAMVFGGIEKERIQFNQDTLWAGEPRSYAHEDAVDVLPEIRTLLFDGKQAEATKLAGERFMSEPLRQAAYQPFGDLWIQFPAYGQAGEYERSLDLDGALATTSYTIGDVEFTRTVFASYPDGVIAIRIEASKPGMVNFTAGLTTPHQSNSVVEPLNRNTLRLRGQVDAFTDKKETFTFEGAMRFEAQLRVYTDGGMCQASGGVVEVGGATSATLYLVAATDFTNYKRLAGNPNSRCTTTLRALNSASYADVLQRHQADHRALFRRASIELGGTDANTMPTNERLNQYQAKPDPSLVALLFQYGRYLLIASSRPGSEAANLQGLWNESQQPAWESKYTLNINAEMNYWPAELTNLSECHEPLFDLIEDLSVTGAEVAELHYDARGWVAHHNTDLWRGAAPINAANHGIWPTGGAWLCTHLWEHFLYTGDRQFLKSRAYPLMKGAAQFFVDTLVEDPVFDEGWLISGPSNSPERGGLVMGPTMDHQIIRSLFHATADAADVLGRDAAFAAELRELAAKITPSQVGQEGQVKEWLYKEDPKTSHRHVSHLWGLHPGNEITSKTPELFAASKRTLNLRGDGGSGWARAWKVNFWARLKDGDRMAKIIHGFFNNSSEQGGAGFYNNLFDAHPPFQIDGNFGLTAGIAEALVQSHELTARGVRIVDILPALPTEWGEGAVSGLRTRGGFELSFSWADGKLEAVELESLLGQPVVVRYGKWKLMDAATEVGKVYRWQAPVED</sequence>
<keyword evidence="1" id="KW-0732">Signal</keyword>
<name>D5ENS4_CORAD</name>
<dbReference type="STRING" id="583355.Caka_0558"/>
<organism evidence="5 6">
    <name type="scientific">Coraliomargarita akajimensis (strain DSM 45221 / IAM 15411 / JCM 23193 / KCTC 12865 / 04OKA010-24)</name>
    <dbReference type="NCBI Taxonomy" id="583355"/>
    <lineage>
        <taxon>Bacteria</taxon>
        <taxon>Pseudomonadati</taxon>
        <taxon>Verrucomicrobiota</taxon>
        <taxon>Opitutia</taxon>
        <taxon>Puniceicoccales</taxon>
        <taxon>Coraliomargaritaceae</taxon>
        <taxon>Coraliomargarita</taxon>
    </lineage>
</organism>
<dbReference type="Pfam" id="PF21307">
    <property type="entry name" value="Glyco_hydro_95_C"/>
    <property type="match status" value="1"/>
</dbReference>
<proteinExistence type="predicted"/>
<dbReference type="SUPFAM" id="SSF48208">
    <property type="entry name" value="Six-hairpin glycosidases"/>
    <property type="match status" value="1"/>
</dbReference>
<keyword evidence="6" id="KW-1185">Reference proteome</keyword>
<dbReference type="InterPro" id="IPR049053">
    <property type="entry name" value="AFCA-like_C"/>
</dbReference>
<accession>D5ENS4</accession>
<dbReference type="Proteomes" id="UP000000925">
    <property type="component" value="Chromosome"/>
</dbReference>
<dbReference type="eggNOG" id="COG0657">
    <property type="taxonomic scope" value="Bacteria"/>
</dbReference>
<evidence type="ECO:0000259" key="3">
    <source>
        <dbReference type="Pfam" id="PF21307"/>
    </source>
</evidence>
<evidence type="ECO:0000259" key="4">
    <source>
        <dbReference type="Pfam" id="PF22124"/>
    </source>
</evidence>
<feature type="signal peptide" evidence="1">
    <location>
        <begin position="1"/>
        <end position="24"/>
    </location>
</feature>
<dbReference type="PANTHER" id="PTHR31084">
    <property type="entry name" value="ALPHA-L-FUCOSIDASE 2"/>
    <property type="match status" value="1"/>
</dbReference>
<keyword evidence="5" id="KW-0378">Hydrolase</keyword>
<protein>
    <submittedName>
        <fullName evidence="5">Alpha-L-fucosidase</fullName>
        <ecNumber evidence="5">3.2.1.51</ecNumber>
    </submittedName>
</protein>
<dbReference type="KEGG" id="caa:Caka_0558"/>
<dbReference type="EC" id="3.2.1.51" evidence="5"/>
<dbReference type="Gene3D" id="2.70.98.50">
    <property type="entry name" value="putative glycoside hydrolase family protein from bacillus halodurans"/>
    <property type="match status" value="1"/>
</dbReference>
<dbReference type="HOGENOM" id="CLU_004617_2_2_0"/>
<gene>
    <name evidence="5" type="ordered locus">Caka_0558</name>
</gene>
<dbReference type="OrthoDB" id="9802600at2"/>
<feature type="domain" description="Glycosyl hydrolase family 95 catalytic" evidence="4">
    <location>
        <begin position="295"/>
        <end position="693"/>
    </location>
</feature>
<dbReference type="InterPro" id="IPR054363">
    <property type="entry name" value="GH95_cat"/>
</dbReference>
<dbReference type="PIRSF" id="PIRSF007663">
    <property type="entry name" value="UCP007663"/>
    <property type="match status" value="1"/>
</dbReference>
<feature type="domain" description="Glycosyl hydrolase family 95 N-terminal" evidence="2">
    <location>
        <begin position="28"/>
        <end position="272"/>
    </location>
</feature>
<dbReference type="PANTHER" id="PTHR31084:SF0">
    <property type="entry name" value="ALPHA-L-FUCOSIDASE 2"/>
    <property type="match status" value="1"/>
</dbReference>
<dbReference type="InterPro" id="IPR027414">
    <property type="entry name" value="GH95_N_dom"/>
</dbReference>
<dbReference type="Gene3D" id="1.50.10.10">
    <property type="match status" value="1"/>
</dbReference>
<evidence type="ECO:0000313" key="5">
    <source>
        <dbReference type="EMBL" id="ADE53583.1"/>
    </source>
</evidence>
<dbReference type="InterPro" id="IPR008928">
    <property type="entry name" value="6-hairpin_glycosidase_sf"/>
</dbReference>
<feature type="chain" id="PRO_5003071314" evidence="1">
    <location>
        <begin position="25"/>
        <end position="783"/>
    </location>
</feature>
<evidence type="ECO:0000313" key="6">
    <source>
        <dbReference type="Proteomes" id="UP000000925"/>
    </source>
</evidence>
<dbReference type="Pfam" id="PF22124">
    <property type="entry name" value="Glyco_hydro_95_cat"/>
    <property type="match status" value="1"/>
</dbReference>
<feature type="domain" description="Alpha fucosidase A-like C-terminal" evidence="3">
    <location>
        <begin position="706"/>
        <end position="761"/>
    </location>
</feature>
<reference evidence="5 6" key="1">
    <citation type="journal article" date="2010" name="Stand. Genomic Sci.">
        <title>Complete genome sequence of Coraliomargarita akajimensis type strain (04OKA010-24).</title>
        <authorList>
            <person name="Mavromatis K."/>
            <person name="Abt B."/>
            <person name="Brambilla E."/>
            <person name="Lapidus A."/>
            <person name="Copeland A."/>
            <person name="Deshpande S."/>
            <person name="Nolan M."/>
            <person name="Lucas S."/>
            <person name="Tice H."/>
            <person name="Cheng J.F."/>
            <person name="Han C."/>
            <person name="Detter J.C."/>
            <person name="Woyke T."/>
            <person name="Goodwin L."/>
            <person name="Pitluck S."/>
            <person name="Held B."/>
            <person name="Brettin T."/>
            <person name="Tapia R."/>
            <person name="Ivanova N."/>
            <person name="Mikhailova N."/>
            <person name="Pati A."/>
            <person name="Liolios K."/>
            <person name="Chen A."/>
            <person name="Palaniappan K."/>
            <person name="Land M."/>
            <person name="Hauser L."/>
            <person name="Chang Y.J."/>
            <person name="Jeffries C.D."/>
            <person name="Rohde M."/>
            <person name="Goker M."/>
            <person name="Bristow J."/>
            <person name="Eisen J.A."/>
            <person name="Markowitz V."/>
            <person name="Hugenholtz P."/>
            <person name="Klenk H.P."/>
            <person name="Kyrpides N.C."/>
        </authorList>
    </citation>
    <scope>NUCLEOTIDE SEQUENCE [LARGE SCALE GENOMIC DNA]</scope>
    <source>
        <strain evidence="6">DSM 45221 / IAM 15411 / JCM 23193 / KCTC 12865</strain>
    </source>
</reference>
<dbReference type="EMBL" id="CP001998">
    <property type="protein sequence ID" value="ADE53583.1"/>
    <property type="molecule type" value="Genomic_DNA"/>
</dbReference>
<dbReference type="InterPro" id="IPR012341">
    <property type="entry name" value="6hp_glycosidase-like_sf"/>
</dbReference>
<keyword evidence="5" id="KW-0326">Glycosidase</keyword>
<dbReference type="GO" id="GO:0005975">
    <property type="term" value="P:carbohydrate metabolic process"/>
    <property type="evidence" value="ECO:0007669"/>
    <property type="project" value="InterPro"/>
</dbReference>
<dbReference type="InterPro" id="IPR016518">
    <property type="entry name" value="Alpha-L-fucosidase"/>
</dbReference>
<dbReference type="CAZy" id="GH95">
    <property type="family name" value="Glycoside Hydrolase Family 95"/>
</dbReference>
<dbReference type="AlphaFoldDB" id="D5ENS4"/>
<dbReference type="Pfam" id="PF14498">
    <property type="entry name" value="Glyco_hyd_65N_2"/>
    <property type="match status" value="1"/>
</dbReference>
<dbReference type="GO" id="GO:0004560">
    <property type="term" value="F:alpha-L-fucosidase activity"/>
    <property type="evidence" value="ECO:0007669"/>
    <property type="project" value="UniProtKB-EC"/>
</dbReference>
<dbReference type="RefSeq" id="WP_013042308.1">
    <property type="nucleotide sequence ID" value="NC_014008.1"/>
</dbReference>
<evidence type="ECO:0000259" key="2">
    <source>
        <dbReference type="Pfam" id="PF14498"/>
    </source>
</evidence>
<evidence type="ECO:0000256" key="1">
    <source>
        <dbReference type="SAM" id="SignalP"/>
    </source>
</evidence>